<dbReference type="PANTHER" id="PTHR43157:SF31">
    <property type="entry name" value="PHOSPHATIDYLINOSITOL-GLYCAN BIOSYNTHESIS CLASS F PROTEIN"/>
    <property type="match status" value="1"/>
</dbReference>
<evidence type="ECO:0000313" key="2">
    <source>
        <dbReference type="EMBL" id="CAF0958377.1"/>
    </source>
</evidence>
<gene>
    <name evidence="2" type="ORF">OVA965_LOCUS12504</name>
    <name evidence="3" type="ORF">TMI583_LOCUS12508</name>
</gene>
<evidence type="ECO:0000313" key="4">
    <source>
        <dbReference type="Proteomes" id="UP000682733"/>
    </source>
</evidence>
<evidence type="ECO:0000313" key="3">
    <source>
        <dbReference type="EMBL" id="CAF3731334.1"/>
    </source>
</evidence>
<dbReference type="EMBL" id="CAJOBA010005044">
    <property type="protein sequence ID" value="CAF3731334.1"/>
    <property type="molecule type" value="Genomic_DNA"/>
</dbReference>
<dbReference type="Proteomes" id="UP000682733">
    <property type="component" value="Unassembled WGS sequence"/>
</dbReference>
<reference evidence="3" key="1">
    <citation type="submission" date="2021-02" db="EMBL/GenBank/DDBJ databases">
        <authorList>
            <person name="Nowell W R."/>
        </authorList>
    </citation>
    <scope>NUCLEOTIDE SEQUENCE</scope>
</reference>
<dbReference type="PRINTS" id="PR00081">
    <property type="entry name" value="GDHRDH"/>
</dbReference>
<protein>
    <submittedName>
        <fullName evidence="3">Uncharacterized protein</fullName>
    </submittedName>
</protein>
<dbReference type="SUPFAM" id="SSF51735">
    <property type="entry name" value="NAD(P)-binding Rossmann-fold domains"/>
    <property type="match status" value="1"/>
</dbReference>
<proteinExistence type="predicted"/>
<dbReference type="AlphaFoldDB" id="A0A8S2IDS7"/>
<dbReference type="Gene3D" id="3.40.50.720">
    <property type="entry name" value="NAD(P)-binding Rossmann-like Domain"/>
    <property type="match status" value="1"/>
</dbReference>
<keyword evidence="1" id="KW-0560">Oxidoreductase</keyword>
<dbReference type="GO" id="GO:0016491">
    <property type="term" value="F:oxidoreductase activity"/>
    <property type="evidence" value="ECO:0007669"/>
    <property type="project" value="UniProtKB-KW"/>
</dbReference>
<dbReference type="Proteomes" id="UP000677228">
    <property type="component" value="Unassembled WGS sequence"/>
</dbReference>
<comment type="caution">
    <text evidence="3">The sequence shown here is derived from an EMBL/GenBank/DDBJ whole genome shotgun (WGS) entry which is preliminary data.</text>
</comment>
<dbReference type="EMBL" id="CAJNOK010005039">
    <property type="protein sequence ID" value="CAF0958377.1"/>
    <property type="molecule type" value="Genomic_DNA"/>
</dbReference>
<dbReference type="InterPro" id="IPR002347">
    <property type="entry name" value="SDR_fam"/>
</dbReference>
<accession>A0A8S2IDS7</accession>
<sequence length="312" mass="35354">MFYYSCSRRYRLRTKKIERKFSFFQRLFRLLPEELLVIVTGATSGIGRVCAVELAKLGAKVIIGTRDQRRADEISQAIQQEALSGKVVGYHLDLSELSTVKVFADQVLHNETRIDILLNNAGAAPGNHALTTDGLEIHFGTNHLGHFYLTQLLLPLLIRSKARVVNVSSWANYFVPKSGIDYNFPSSSYLRGITYGQSKLAQIWHSRELQRRYGEQGLCAYSLHPGSINTEILREWPILLKISFQMIFYLFGKSSYRGAQTSLYCALSDKAKPGEFHADCKPAKANSLAYNEKLAKECWDFSDEQIKKVTDL</sequence>
<name>A0A8S2IDS7_9BILA</name>
<dbReference type="Pfam" id="PF00106">
    <property type="entry name" value="adh_short"/>
    <property type="match status" value="1"/>
</dbReference>
<evidence type="ECO:0000256" key="1">
    <source>
        <dbReference type="ARBA" id="ARBA00023002"/>
    </source>
</evidence>
<dbReference type="InterPro" id="IPR036291">
    <property type="entry name" value="NAD(P)-bd_dom_sf"/>
</dbReference>
<organism evidence="3 4">
    <name type="scientific">Didymodactylos carnosus</name>
    <dbReference type="NCBI Taxonomy" id="1234261"/>
    <lineage>
        <taxon>Eukaryota</taxon>
        <taxon>Metazoa</taxon>
        <taxon>Spiralia</taxon>
        <taxon>Gnathifera</taxon>
        <taxon>Rotifera</taxon>
        <taxon>Eurotatoria</taxon>
        <taxon>Bdelloidea</taxon>
        <taxon>Philodinida</taxon>
        <taxon>Philodinidae</taxon>
        <taxon>Didymodactylos</taxon>
    </lineage>
</organism>
<dbReference type="PANTHER" id="PTHR43157">
    <property type="entry name" value="PHOSPHATIDYLINOSITOL-GLYCAN BIOSYNTHESIS CLASS F PROTEIN-RELATED"/>
    <property type="match status" value="1"/>
</dbReference>